<organism evidence="2 3">
    <name type="scientific">Thiohalomonas denitrificans</name>
    <dbReference type="NCBI Taxonomy" id="415747"/>
    <lineage>
        <taxon>Bacteria</taxon>
        <taxon>Pseudomonadati</taxon>
        <taxon>Pseudomonadota</taxon>
        <taxon>Gammaproteobacteria</taxon>
        <taxon>Thiohalomonadales</taxon>
        <taxon>Thiohalomonadaceae</taxon>
        <taxon>Thiohalomonas</taxon>
    </lineage>
</organism>
<dbReference type="AlphaFoldDB" id="A0A1G5QEQ3"/>
<proteinExistence type="predicted"/>
<evidence type="ECO:0000313" key="3">
    <source>
        <dbReference type="Proteomes" id="UP000199648"/>
    </source>
</evidence>
<dbReference type="PANTHER" id="PTHR44366:SF1">
    <property type="entry name" value="UDP-N-ACETYLGLUCOSAMINE--PEPTIDE N-ACETYLGLUCOSAMINYLTRANSFERASE 110 KDA SUBUNIT"/>
    <property type="match status" value="1"/>
</dbReference>
<keyword evidence="3" id="KW-1185">Reference proteome</keyword>
<dbReference type="OrthoDB" id="1668776at2"/>
<dbReference type="Proteomes" id="UP000199648">
    <property type="component" value="Unassembled WGS sequence"/>
</dbReference>
<evidence type="ECO:0000256" key="1">
    <source>
        <dbReference type="PROSITE-ProRule" id="PRU00339"/>
    </source>
</evidence>
<dbReference type="Gene3D" id="1.25.40.10">
    <property type="entry name" value="Tetratricopeptide repeat domain"/>
    <property type="match status" value="2"/>
</dbReference>
<name>A0A1G5QEQ3_9GAMM</name>
<dbReference type="SUPFAM" id="SSF48452">
    <property type="entry name" value="TPR-like"/>
    <property type="match status" value="1"/>
</dbReference>
<feature type="repeat" description="TPR" evidence="1">
    <location>
        <begin position="191"/>
        <end position="224"/>
    </location>
</feature>
<dbReference type="PROSITE" id="PS50005">
    <property type="entry name" value="TPR"/>
    <property type="match status" value="2"/>
</dbReference>
<dbReference type="PANTHER" id="PTHR44366">
    <property type="entry name" value="UDP-N-ACETYLGLUCOSAMINE--PEPTIDE N-ACETYLGLUCOSAMINYLTRANSFERASE 110 KDA SUBUNIT"/>
    <property type="match status" value="1"/>
</dbReference>
<dbReference type="GO" id="GO:0097363">
    <property type="term" value="F:protein O-acetylglucosaminyltransferase activity"/>
    <property type="evidence" value="ECO:0007669"/>
    <property type="project" value="TreeGrafter"/>
</dbReference>
<dbReference type="SMART" id="SM00028">
    <property type="entry name" value="TPR"/>
    <property type="match status" value="7"/>
</dbReference>
<dbReference type="STRING" id="415747.SAMN03097708_01998"/>
<dbReference type="PROSITE" id="PS51257">
    <property type="entry name" value="PROKAR_LIPOPROTEIN"/>
    <property type="match status" value="1"/>
</dbReference>
<feature type="repeat" description="TPR" evidence="1">
    <location>
        <begin position="255"/>
        <end position="288"/>
    </location>
</feature>
<reference evidence="2 3" key="1">
    <citation type="submission" date="2016-10" db="EMBL/GenBank/DDBJ databases">
        <authorList>
            <person name="de Groot N.N."/>
        </authorList>
    </citation>
    <scope>NUCLEOTIDE SEQUENCE [LARGE SCALE GENOMIC DNA]</scope>
    <source>
        <strain evidence="2 3">HLD2</strain>
    </source>
</reference>
<keyword evidence="1" id="KW-0802">TPR repeat</keyword>
<sequence>MKAADAIRMTGIFAIVVVMAGCASTPKSTKTGSFDHLYDGKEKVAYATEMPVENVTEAMSRGDKALSRGDRDLALYRYVQALELNPKTIPAYERIGTIHLERDRLALAARTFRSGLRFDNEHPALNEGLGLALLRARRYDESQQVLERAVQIDVRRWRAHNGLGILADLRGEHDVARESYETALLLVPTSARVHNNLGYSLYLSRDYHQAIARLKTAVHRDPEYERAWHNLGLVLARTGRYQEAVAAFQRVTDKPGAYNNVGYLSLHNDDLDSAQKYLDRAVHLSPQYYEKAHENLEVVGNRSHRAGAD</sequence>
<protein>
    <submittedName>
        <fullName evidence="2">Flp pilus assembly protein TadD, contains TPR repeats</fullName>
    </submittedName>
</protein>
<dbReference type="InterPro" id="IPR011990">
    <property type="entry name" value="TPR-like_helical_dom_sf"/>
</dbReference>
<gene>
    <name evidence="2" type="ORF">SAMN03097708_01998</name>
</gene>
<dbReference type="RefSeq" id="WP_092996144.1">
    <property type="nucleotide sequence ID" value="NZ_FMWD01000005.1"/>
</dbReference>
<dbReference type="Pfam" id="PF13181">
    <property type="entry name" value="TPR_8"/>
    <property type="match status" value="1"/>
</dbReference>
<dbReference type="EMBL" id="FMWD01000005">
    <property type="protein sequence ID" value="SCZ60167.1"/>
    <property type="molecule type" value="Genomic_DNA"/>
</dbReference>
<dbReference type="Pfam" id="PF13432">
    <property type="entry name" value="TPR_16"/>
    <property type="match status" value="3"/>
</dbReference>
<dbReference type="InterPro" id="IPR019734">
    <property type="entry name" value="TPR_rpt"/>
</dbReference>
<dbReference type="GO" id="GO:0006493">
    <property type="term" value="P:protein O-linked glycosylation"/>
    <property type="evidence" value="ECO:0007669"/>
    <property type="project" value="InterPro"/>
</dbReference>
<accession>A0A1G5QEQ3</accession>
<dbReference type="InterPro" id="IPR037919">
    <property type="entry name" value="OGT"/>
</dbReference>
<evidence type="ECO:0000313" key="2">
    <source>
        <dbReference type="EMBL" id="SCZ60167.1"/>
    </source>
</evidence>